<reference evidence="2" key="1">
    <citation type="submission" date="2019-12" db="EMBL/GenBank/DDBJ databases">
        <title>The DNA Methylation Landscape of Giant Viruses.</title>
        <authorList>
            <person name="Jeudy S."/>
            <person name="Rigou S."/>
            <person name="Alempic J.-M."/>
            <person name="Claverie J.-M."/>
            <person name="Abergel C."/>
            <person name="Legendre M."/>
        </authorList>
    </citation>
    <scope>NUCLEOTIDE SEQUENCE</scope>
    <source>
        <strain evidence="2">P4</strain>
    </source>
</reference>
<evidence type="ECO:0000313" key="2">
    <source>
        <dbReference type="EMBL" id="QIN54240.1"/>
    </source>
</evidence>
<gene>
    <name evidence="2" type="primary">ck115</name>
</gene>
<sequence length="193" mass="22541">MSLLTIPIQTEESRLIVVKEYTNDIYEEVRTLVVDKQPIIYIMGKECRQRRDVGFYSDESKGYKYSGAFMASRPLTPFLKDLLFQVNHSLETNFNGILVNIYRTGEDYLSAHSDNEDSLDKNKKMVAGLSYGATRKFRIRNKETRKIILDVEQEPGTLIVMEGNFQTEFLHEIPVQKKIKEERISLTFRHHLE</sequence>
<dbReference type="PANTHER" id="PTHR31212:SF4">
    <property type="entry name" value="ALPHA-KETOGLUTARATE-DEPENDENT DIOXYGENASE ALKB HOMOLOG 3"/>
    <property type="match status" value="1"/>
</dbReference>
<dbReference type="PROSITE" id="PS51471">
    <property type="entry name" value="FE2OG_OXY"/>
    <property type="match status" value="1"/>
</dbReference>
<dbReference type="InterPro" id="IPR037151">
    <property type="entry name" value="AlkB-like_sf"/>
</dbReference>
<proteinExistence type="predicted"/>
<dbReference type="Proteomes" id="UP001224087">
    <property type="component" value="Segment"/>
</dbReference>
<dbReference type="InterPro" id="IPR032854">
    <property type="entry name" value="ALKBH3"/>
</dbReference>
<dbReference type="GO" id="GO:0006307">
    <property type="term" value="P:DNA alkylation repair"/>
    <property type="evidence" value="ECO:0007669"/>
    <property type="project" value="InterPro"/>
</dbReference>
<dbReference type="SUPFAM" id="SSF51197">
    <property type="entry name" value="Clavaminate synthase-like"/>
    <property type="match status" value="1"/>
</dbReference>
<protein>
    <submittedName>
        <fullName evidence="2">Alkylated DNA repair dioxygenase alkB</fullName>
    </submittedName>
</protein>
<dbReference type="PANTHER" id="PTHR31212">
    <property type="entry name" value="ALPHA-KETOGLUTARATE-DEPENDENT DIOXYGENASE ALKB HOMOLOG 3"/>
    <property type="match status" value="1"/>
</dbReference>
<evidence type="ECO:0000313" key="3">
    <source>
        <dbReference type="Proteomes" id="UP001224087"/>
    </source>
</evidence>
<name>A0A6G8MXQ3_9VIRU</name>
<keyword evidence="2" id="KW-0223">Dioxygenase</keyword>
<keyword evidence="3" id="KW-1185">Reference proteome</keyword>
<accession>A0A6G8MXQ3</accession>
<dbReference type="InterPro" id="IPR027450">
    <property type="entry name" value="AlkB-like"/>
</dbReference>
<dbReference type="InterPro" id="IPR005123">
    <property type="entry name" value="Oxoglu/Fe-dep_dioxygenase_dom"/>
</dbReference>
<dbReference type="EMBL" id="MN873693">
    <property type="protein sequence ID" value="QIN54240.1"/>
    <property type="molecule type" value="Genomic_DNA"/>
</dbReference>
<organism evidence="2 3">
    <name type="scientific">Cedratvirus kamchatka</name>
    <dbReference type="NCBI Taxonomy" id="2716914"/>
    <lineage>
        <taxon>Viruses</taxon>
        <taxon>Pithoviruses</taxon>
        <taxon>Orthocedratvirinae</taxon>
        <taxon>Alphacedratvirus</taxon>
        <taxon>Alphacedratvirus rossiense</taxon>
    </lineage>
</organism>
<feature type="domain" description="Fe2OG dioxygenase" evidence="1">
    <location>
        <begin position="93"/>
        <end position="192"/>
    </location>
</feature>
<dbReference type="GO" id="GO:0051213">
    <property type="term" value="F:dioxygenase activity"/>
    <property type="evidence" value="ECO:0007669"/>
    <property type="project" value="UniProtKB-KW"/>
</dbReference>
<dbReference type="Gene3D" id="2.60.120.590">
    <property type="entry name" value="Alpha-ketoglutarate-dependent dioxygenase AlkB-like"/>
    <property type="match status" value="1"/>
</dbReference>
<dbReference type="Pfam" id="PF13532">
    <property type="entry name" value="2OG-FeII_Oxy_2"/>
    <property type="match status" value="1"/>
</dbReference>
<keyword evidence="2" id="KW-0560">Oxidoreductase</keyword>
<evidence type="ECO:0000259" key="1">
    <source>
        <dbReference type="PROSITE" id="PS51471"/>
    </source>
</evidence>